<feature type="compositionally biased region" description="Basic and acidic residues" evidence="1">
    <location>
        <begin position="113"/>
        <end position="125"/>
    </location>
</feature>
<feature type="region of interest" description="Disordered" evidence="1">
    <location>
        <begin position="80"/>
        <end position="128"/>
    </location>
</feature>
<dbReference type="Pfam" id="PF22494">
    <property type="entry name" value="choice_anch_I"/>
    <property type="match status" value="1"/>
</dbReference>
<dbReference type="EMBL" id="JAJEPW010000010">
    <property type="protein sequence ID" value="MCC2128879.1"/>
    <property type="molecule type" value="Genomic_DNA"/>
</dbReference>
<evidence type="ECO:0000313" key="4">
    <source>
        <dbReference type="EMBL" id="MCC2128879.1"/>
    </source>
</evidence>
<keyword evidence="5" id="KW-1185">Reference proteome</keyword>
<keyword evidence="2" id="KW-1133">Transmembrane helix</keyword>
<evidence type="ECO:0000313" key="5">
    <source>
        <dbReference type="Proteomes" id="UP001199319"/>
    </source>
</evidence>
<dbReference type="PANTHER" id="PTHR46928">
    <property type="entry name" value="MESENCHYME-SPECIFIC CELL SURFACE GLYCOPROTEIN"/>
    <property type="match status" value="1"/>
</dbReference>
<keyword evidence="2" id="KW-0812">Transmembrane</keyword>
<evidence type="ECO:0000256" key="1">
    <source>
        <dbReference type="SAM" id="MobiDB-lite"/>
    </source>
</evidence>
<organism evidence="4 5">
    <name type="scientific">Brotocaccenecus cirricatena</name>
    <dbReference type="NCBI Taxonomy" id="3064195"/>
    <lineage>
        <taxon>Bacteria</taxon>
        <taxon>Bacillati</taxon>
        <taxon>Bacillota</taxon>
        <taxon>Clostridia</taxon>
        <taxon>Eubacteriales</taxon>
        <taxon>Oscillospiraceae</taxon>
        <taxon>Brotocaccenecus</taxon>
    </lineage>
</organism>
<protein>
    <recommendedName>
        <fullName evidence="3">Choice-of-anchor I domain-containing protein</fullName>
    </recommendedName>
</protein>
<feature type="transmembrane region" description="Helical" evidence="2">
    <location>
        <begin position="130"/>
        <end position="149"/>
    </location>
</feature>
<dbReference type="PANTHER" id="PTHR46928:SF1">
    <property type="entry name" value="MESENCHYME-SPECIFIC CELL SURFACE GLYCOPROTEIN"/>
    <property type="match status" value="1"/>
</dbReference>
<comment type="caution">
    <text evidence="4">The sequence shown here is derived from an EMBL/GenBank/DDBJ whole genome shotgun (WGS) entry which is preliminary data.</text>
</comment>
<gene>
    <name evidence="4" type="ORF">LKD37_04990</name>
</gene>
<dbReference type="InterPro" id="IPR052956">
    <property type="entry name" value="Mesenchyme-surface_protein"/>
</dbReference>
<reference evidence="4" key="1">
    <citation type="submission" date="2021-10" db="EMBL/GenBank/DDBJ databases">
        <title>Anaerobic single-cell dispensing facilitates the cultivation of human gut bacteria.</title>
        <authorList>
            <person name="Afrizal A."/>
        </authorList>
    </citation>
    <scope>NUCLEOTIDE SEQUENCE</scope>
    <source>
        <strain evidence="4">CLA-AA-H272</strain>
    </source>
</reference>
<sequence length="159" mass="16695">MGTVNGRTYAFVGLERIGGVMICDITDPSSVAFRNYVNSRNYSADIYDDVSPEGVIFVAAEQNSSGAPLVIASNEVSGTVSVTAPDMDAPAEDDPDQPQPPKDEPSQPSGDAPKQDEPASPKNGDEASPVLWTAVILPTGAAMLGMAVCGRKQKRIRAK</sequence>
<proteinExistence type="predicted"/>
<dbReference type="Proteomes" id="UP001199319">
    <property type="component" value="Unassembled WGS sequence"/>
</dbReference>
<evidence type="ECO:0000256" key="2">
    <source>
        <dbReference type="SAM" id="Phobius"/>
    </source>
</evidence>
<dbReference type="AlphaFoldDB" id="A0AAE3ACT6"/>
<dbReference type="InterPro" id="IPR055188">
    <property type="entry name" value="Choice_anch_I"/>
</dbReference>
<feature type="domain" description="Choice-of-anchor I" evidence="3">
    <location>
        <begin position="2"/>
        <end position="82"/>
    </location>
</feature>
<evidence type="ECO:0000259" key="3">
    <source>
        <dbReference type="Pfam" id="PF22494"/>
    </source>
</evidence>
<name>A0AAE3ACT6_9FIRM</name>
<keyword evidence="2" id="KW-0472">Membrane</keyword>
<accession>A0AAE3ACT6</accession>